<sequence length="47" mass="5755">MNKSLLSSKKQDWEKPDWLFRELDNLFNFDIDVCANRYIVKINRHVN</sequence>
<protein>
    <submittedName>
        <fullName evidence="1">Uncharacterized protein</fullName>
    </submittedName>
</protein>
<evidence type="ECO:0000313" key="2">
    <source>
        <dbReference type="Proteomes" id="UP000767291"/>
    </source>
</evidence>
<evidence type="ECO:0000313" key="1">
    <source>
        <dbReference type="EMBL" id="MBP1853901.1"/>
    </source>
</evidence>
<comment type="caution">
    <text evidence="1">The sequence shown here is derived from an EMBL/GenBank/DDBJ whole genome shotgun (WGS) entry which is preliminary data.</text>
</comment>
<organism evidence="1 2">
    <name type="scientific">Metaclostridioides mangenotii</name>
    <dbReference type="NCBI Taxonomy" id="1540"/>
    <lineage>
        <taxon>Bacteria</taxon>
        <taxon>Bacillati</taxon>
        <taxon>Bacillota</taxon>
        <taxon>Clostridia</taxon>
        <taxon>Peptostreptococcales</taxon>
        <taxon>Peptostreptococcaceae</taxon>
        <taxon>Metaclostridioides</taxon>
    </lineage>
</organism>
<dbReference type="Proteomes" id="UP000767291">
    <property type="component" value="Unassembled WGS sequence"/>
</dbReference>
<gene>
    <name evidence="1" type="ORF">J2Z43_000291</name>
</gene>
<accession>A0ABS4E7I1</accession>
<reference evidence="1 2" key="1">
    <citation type="submission" date="2021-03" db="EMBL/GenBank/DDBJ databases">
        <title>Genomic Encyclopedia of Type Strains, Phase IV (KMG-IV): sequencing the most valuable type-strain genomes for metagenomic binning, comparative biology and taxonomic classification.</title>
        <authorList>
            <person name="Goeker M."/>
        </authorList>
    </citation>
    <scope>NUCLEOTIDE SEQUENCE [LARGE SCALE GENOMIC DNA]</scope>
    <source>
        <strain evidence="1 2">DSM 1289</strain>
    </source>
</reference>
<dbReference type="EMBL" id="JAGGJX010000001">
    <property type="protein sequence ID" value="MBP1853901.1"/>
    <property type="molecule type" value="Genomic_DNA"/>
</dbReference>
<name>A0ABS4E7I1_9FIRM</name>
<keyword evidence="2" id="KW-1185">Reference proteome</keyword>
<dbReference type="RefSeq" id="WP_209455516.1">
    <property type="nucleotide sequence ID" value="NZ_BAAACS010000017.1"/>
</dbReference>
<proteinExistence type="predicted"/>